<dbReference type="PANTHER" id="PTHR11831:SF4">
    <property type="entry name" value="SMALL RIBOSOMAL SUBUNIT PROTEIN US4M"/>
    <property type="match status" value="1"/>
</dbReference>
<dbReference type="NCBIfam" id="NF003717">
    <property type="entry name" value="PRK05327.1"/>
    <property type="match status" value="1"/>
</dbReference>
<keyword evidence="4 7" id="KW-0689">Ribosomal protein</keyword>
<dbReference type="Proteomes" id="UP000229247">
    <property type="component" value="Unassembled WGS sequence"/>
</dbReference>
<dbReference type="Pfam" id="PF01479">
    <property type="entry name" value="S4"/>
    <property type="match status" value="1"/>
</dbReference>
<accession>A0A2M7D5Q5</accession>
<evidence type="ECO:0000313" key="11">
    <source>
        <dbReference type="Proteomes" id="UP000229247"/>
    </source>
</evidence>
<dbReference type="FunFam" id="3.10.290.10:FF:000001">
    <property type="entry name" value="30S ribosomal protein S4"/>
    <property type="match status" value="1"/>
</dbReference>
<gene>
    <name evidence="7" type="primary">rpsD</name>
    <name evidence="10" type="ORF">COS30_02565</name>
</gene>
<dbReference type="SMART" id="SM00363">
    <property type="entry name" value="S4"/>
    <property type="match status" value="1"/>
</dbReference>
<dbReference type="InterPro" id="IPR002942">
    <property type="entry name" value="S4_RNA-bd"/>
</dbReference>
<evidence type="ECO:0000259" key="9">
    <source>
        <dbReference type="SMART" id="SM01390"/>
    </source>
</evidence>
<dbReference type="PANTHER" id="PTHR11831">
    <property type="entry name" value="30S 40S RIBOSOMAL PROTEIN"/>
    <property type="match status" value="1"/>
</dbReference>
<proteinExistence type="inferred from homology"/>
<feature type="domain" description="RNA-binding S4" evidence="8">
    <location>
        <begin position="100"/>
        <end position="164"/>
    </location>
</feature>
<comment type="subunit">
    <text evidence="7">Part of the 30S ribosomal subunit. Contacts protein S5. The interaction surface between S4 and S5 is involved in control of translational fidelity.</text>
</comment>
<dbReference type="NCBIfam" id="TIGR01017">
    <property type="entry name" value="rpsD_bact"/>
    <property type="match status" value="1"/>
</dbReference>
<dbReference type="SMART" id="SM01390">
    <property type="entry name" value="Ribosomal_S4"/>
    <property type="match status" value="1"/>
</dbReference>
<dbReference type="GO" id="GO:0042274">
    <property type="term" value="P:ribosomal small subunit biogenesis"/>
    <property type="evidence" value="ECO:0007669"/>
    <property type="project" value="TreeGrafter"/>
</dbReference>
<dbReference type="GO" id="GO:0003735">
    <property type="term" value="F:structural constituent of ribosome"/>
    <property type="evidence" value="ECO:0007669"/>
    <property type="project" value="InterPro"/>
</dbReference>
<dbReference type="Gene3D" id="1.10.1050.10">
    <property type="entry name" value="Ribosomal Protein S4 Delta 41, Chain A, domain 1"/>
    <property type="match status" value="1"/>
</dbReference>
<dbReference type="PROSITE" id="PS50889">
    <property type="entry name" value="S4"/>
    <property type="match status" value="1"/>
</dbReference>
<keyword evidence="2 7" id="KW-0699">rRNA-binding</keyword>
<dbReference type="Gene3D" id="3.10.290.10">
    <property type="entry name" value="RNA-binding S4 domain"/>
    <property type="match status" value="1"/>
</dbReference>
<comment type="similarity">
    <text evidence="1 7">Belongs to the universal ribosomal protein uS4 family.</text>
</comment>
<dbReference type="GO" id="GO:0015935">
    <property type="term" value="C:small ribosomal subunit"/>
    <property type="evidence" value="ECO:0007669"/>
    <property type="project" value="InterPro"/>
</dbReference>
<dbReference type="InterPro" id="IPR022801">
    <property type="entry name" value="Ribosomal_uS4"/>
</dbReference>
<keyword evidence="3 7" id="KW-0694">RNA-binding</keyword>
<dbReference type="InterPro" id="IPR036986">
    <property type="entry name" value="S4_RNA-bd_sf"/>
</dbReference>
<evidence type="ECO:0000256" key="6">
    <source>
        <dbReference type="ARBA" id="ARBA00035254"/>
    </source>
</evidence>
<dbReference type="Pfam" id="PF00163">
    <property type="entry name" value="Ribosomal_S4"/>
    <property type="match status" value="1"/>
</dbReference>
<protein>
    <recommendedName>
        <fullName evidence="6 7">Small ribosomal subunit protein uS4</fullName>
    </recommendedName>
</protein>
<organism evidence="10 11">
    <name type="scientific">Candidatus Portnoybacteria bacterium CG02_land_8_20_14_3_00_45_8</name>
    <dbReference type="NCBI Taxonomy" id="1974807"/>
    <lineage>
        <taxon>Bacteria</taxon>
        <taxon>Candidatus Portnoyibacteriota</taxon>
    </lineage>
</organism>
<dbReference type="EMBL" id="PEUE01000062">
    <property type="protein sequence ID" value="PIV38347.1"/>
    <property type="molecule type" value="Genomic_DNA"/>
</dbReference>
<dbReference type="CDD" id="cd00165">
    <property type="entry name" value="S4"/>
    <property type="match status" value="1"/>
</dbReference>
<evidence type="ECO:0000256" key="4">
    <source>
        <dbReference type="ARBA" id="ARBA00022980"/>
    </source>
</evidence>
<comment type="caution">
    <text evidence="10">The sequence shown here is derived from an EMBL/GenBank/DDBJ whole genome shotgun (WGS) entry which is preliminary data.</text>
</comment>
<evidence type="ECO:0000256" key="3">
    <source>
        <dbReference type="ARBA" id="ARBA00022884"/>
    </source>
</evidence>
<dbReference type="GO" id="GO:0019843">
    <property type="term" value="F:rRNA binding"/>
    <property type="evidence" value="ECO:0007669"/>
    <property type="project" value="UniProtKB-UniRule"/>
</dbReference>
<dbReference type="AlphaFoldDB" id="A0A2M7D5Q5"/>
<dbReference type="GO" id="GO:0006412">
    <property type="term" value="P:translation"/>
    <property type="evidence" value="ECO:0007669"/>
    <property type="project" value="UniProtKB-UniRule"/>
</dbReference>
<feature type="domain" description="Small ribosomal subunit protein uS4 N-terminal" evidence="9">
    <location>
        <begin position="3"/>
        <end position="99"/>
    </location>
</feature>
<evidence type="ECO:0000313" key="10">
    <source>
        <dbReference type="EMBL" id="PIV38347.1"/>
    </source>
</evidence>
<dbReference type="HAMAP" id="MF_01306_B">
    <property type="entry name" value="Ribosomal_uS4_B"/>
    <property type="match status" value="1"/>
</dbReference>
<dbReference type="InterPro" id="IPR001912">
    <property type="entry name" value="Ribosomal_uS4_N"/>
</dbReference>
<sequence length="210" mass="24138">MARLIDAKCRECRRIGEKLFLKGERCYTPKCAMVKRPYPPGAHGKTGRRGGPSEFGRQLRAKQRVKKTYGVLERQIKKYFREAQAQKGDSRENLMKKLEMRLDNVVYRLGWMKSRASARQLVNHGQILVNGKRVDIPSFQVKTEQVITLSNKIKKSKLMENLATSLKKYEPPKWLVLDKEKMEARILGAPDADDLGDLAPVGMIVEFYSR</sequence>
<reference evidence="11" key="1">
    <citation type="submission" date="2017-09" db="EMBL/GenBank/DDBJ databases">
        <title>Depth-based differentiation of microbial function through sediment-hosted aquifers and enrichment of novel symbionts in the deep terrestrial subsurface.</title>
        <authorList>
            <person name="Probst A.J."/>
            <person name="Ladd B."/>
            <person name="Jarett J.K."/>
            <person name="Geller-Mcgrath D.E."/>
            <person name="Sieber C.M.K."/>
            <person name="Emerson J.B."/>
            <person name="Anantharaman K."/>
            <person name="Thomas B.C."/>
            <person name="Malmstrom R."/>
            <person name="Stieglmeier M."/>
            <person name="Klingl A."/>
            <person name="Woyke T."/>
            <person name="Ryan C.M."/>
            <person name="Banfield J.F."/>
        </authorList>
    </citation>
    <scope>NUCLEOTIDE SEQUENCE [LARGE SCALE GENOMIC DNA]</scope>
</reference>
<keyword evidence="5 7" id="KW-0687">Ribonucleoprotein</keyword>
<dbReference type="InterPro" id="IPR005709">
    <property type="entry name" value="Ribosomal_uS4_bac-type"/>
</dbReference>
<dbReference type="SUPFAM" id="SSF55174">
    <property type="entry name" value="Alpha-L RNA-binding motif"/>
    <property type="match status" value="1"/>
</dbReference>
<evidence type="ECO:0000256" key="5">
    <source>
        <dbReference type="ARBA" id="ARBA00023274"/>
    </source>
</evidence>
<evidence type="ECO:0000259" key="8">
    <source>
        <dbReference type="SMART" id="SM00363"/>
    </source>
</evidence>
<evidence type="ECO:0000256" key="1">
    <source>
        <dbReference type="ARBA" id="ARBA00007465"/>
    </source>
</evidence>
<comment type="function">
    <text evidence="7">With S5 and S12 plays an important role in translational accuracy.</text>
</comment>
<evidence type="ECO:0000256" key="2">
    <source>
        <dbReference type="ARBA" id="ARBA00022730"/>
    </source>
</evidence>
<name>A0A2M7D5Q5_9BACT</name>
<comment type="function">
    <text evidence="7">One of the primary rRNA binding proteins, it binds directly to 16S rRNA where it nucleates assembly of the body of the 30S subunit.</text>
</comment>
<evidence type="ECO:0000256" key="7">
    <source>
        <dbReference type="HAMAP-Rule" id="MF_01306"/>
    </source>
</evidence>